<reference evidence="5 6" key="1">
    <citation type="submission" date="2020-02" db="EMBL/GenBank/DDBJ databases">
        <title>Pseudoroseicyclus tamarix, sp. nov., isolated from offshore sediment of a Tamarix chinensis forest.</title>
        <authorList>
            <person name="Gai Y."/>
        </authorList>
    </citation>
    <scope>NUCLEOTIDE SEQUENCE [LARGE SCALE GENOMIC DNA]</scope>
    <source>
        <strain evidence="5 6">CLL3-39</strain>
    </source>
</reference>
<dbReference type="InterPro" id="IPR013094">
    <property type="entry name" value="AB_hydrolase_3"/>
</dbReference>
<gene>
    <name evidence="5" type="ORF">GZA08_03900</name>
</gene>
<keyword evidence="2 5" id="KW-0378">Hydrolase</keyword>
<dbReference type="SUPFAM" id="SSF53474">
    <property type="entry name" value="alpha/beta-Hydrolases"/>
    <property type="match status" value="1"/>
</dbReference>
<accession>A0A6B2JG43</accession>
<evidence type="ECO:0000256" key="2">
    <source>
        <dbReference type="ARBA" id="ARBA00022801"/>
    </source>
</evidence>
<evidence type="ECO:0000313" key="6">
    <source>
        <dbReference type="Proteomes" id="UP000474757"/>
    </source>
</evidence>
<dbReference type="InterPro" id="IPR050300">
    <property type="entry name" value="GDXG_lipolytic_enzyme"/>
</dbReference>
<dbReference type="AlphaFoldDB" id="A0A6B2JG43"/>
<evidence type="ECO:0000256" key="3">
    <source>
        <dbReference type="PROSITE-ProRule" id="PRU10038"/>
    </source>
</evidence>
<comment type="caution">
    <text evidence="5">The sequence shown here is derived from an EMBL/GenBank/DDBJ whole genome shotgun (WGS) entry which is preliminary data.</text>
</comment>
<dbReference type="InterPro" id="IPR033140">
    <property type="entry name" value="Lipase_GDXG_put_SER_AS"/>
</dbReference>
<comment type="similarity">
    <text evidence="1">Belongs to the 'GDXG' lipolytic enzyme family.</text>
</comment>
<dbReference type="Pfam" id="PF07859">
    <property type="entry name" value="Abhydrolase_3"/>
    <property type="match status" value="1"/>
</dbReference>
<dbReference type="RefSeq" id="WP_163890120.1">
    <property type="nucleotide sequence ID" value="NZ_JAAFYS010000001.1"/>
</dbReference>
<name>A0A6B2JG43_9RHOB</name>
<organism evidence="5 6">
    <name type="scientific">Pseudoroseicyclus tamaricis</name>
    <dbReference type="NCBI Taxonomy" id="2705421"/>
    <lineage>
        <taxon>Bacteria</taxon>
        <taxon>Pseudomonadati</taxon>
        <taxon>Pseudomonadota</taxon>
        <taxon>Alphaproteobacteria</taxon>
        <taxon>Rhodobacterales</taxon>
        <taxon>Paracoccaceae</taxon>
        <taxon>Pseudoroseicyclus</taxon>
    </lineage>
</organism>
<feature type="active site" evidence="3">
    <location>
        <position position="151"/>
    </location>
</feature>
<protein>
    <submittedName>
        <fullName evidence="5">Alpha/beta hydrolase</fullName>
    </submittedName>
</protein>
<evidence type="ECO:0000313" key="5">
    <source>
        <dbReference type="EMBL" id="NDV00111.1"/>
    </source>
</evidence>
<sequence>MSPSWQLRLVMAGLRLGVRPAITLAPSPTLLRAGFWLGSRILLQAPSGAAPRPIGFRGAEGRLEALWLGQRPEPGLPVTLYLHGGGYIAGSPQTHWKMAARLARAMPVFLPAYRLAPEHPAPAAFDDARAAFAHLVAAGHAPGDIRLAGDSAGGGLALALMAALAEEGTPPAAVAAFSPMTDLTFSGTALRENAARDPMFPAARAAELGAMILGEGPGALPATDPRLSPLYATFAAPPPPVAIWTSDWDLMRDDGLRMAARLREAGGAVALRVARARPHDWAWFGDLVPEAMETLAEARAFLLEPRQVVRSAGES</sequence>
<keyword evidence="6" id="KW-1185">Reference proteome</keyword>
<dbReference type="InterPro" id="IPR029058">
    <property type="entry name" value="AB_hydrolase_fold"/>
</dbReference>
<dbReference type="Gene3D" id="3.40.50.1820">
    <property type="entry name" value="alpha/beta hydrolase"/>
    <property type="match status" value="1"/>
</dbReference>
<evidence type="ECO:0000256" key="1">
    <source>
        <dbReference type="ARBA" id="ARBA00010515"/>
    </source>
</evidence>
<dbReference type="Proteomes" id="UP000474757">
    <property type="component" value="Unassembled WGS sequence"/>
</dbReference>
<dbReference type="GO" id="GO:0016787">
    <property type="term" value="F:hydrolase activity"/>
    <property type="evidence" value="ECO:0007669"/>
    <property type="project" value="UniProtKB-KW"/>
</dbReference>
<dbReference type="EMBL" id="JAAGAB010000001">
    <property type="protein sequence ID" value="NDV00111.1"/>
    <property type="molecule type" value="Genomic_DNA"/>
</dbReference>
<feature type="domain" description="Alpha/beta hydrolase fold-3" evidence="4">
    <location>
        <begin position="80"/>
        <end position="281"/>
    </location>
</feature>
<dbReference type="PANTHER" id="PTHR48081:SF8">
    <property type="entry name" value="ALPHA_BETA HYDROLASE FOLD-3 DOMAIN-CONTAINING PROTEIN-RELATED"/>
    <property type="match status" value="1"/>
</dbReference>
<dbReference type="PROSITE" id="PS01174">
    <property type="entry name" value="LIPASE_GDXG_SER"/>
    <property type="match status" value="1"/>
</dbReference>
<dbReference type="PANTHER" id="PTHR48081">
    <property type="entry name" value="AB HYDROLASE SUPERFAMILY PROTEIN C4A8.06C"/>
    <property type="match status" value="1"/>
</dbReference>
<proteinExistence type="inferred from homology"/>
<evidence type="ECO:0000259" key="4">
    <source>
        <dbReference type="Pfam" id="PF07859"/>
    </source>
</evidence>